<dbReference type="PANTHER" id="PTHR35908">
    <property type="entry name" value="HYPOTHETICAL FUSION PROTEIN"/>
    <property type="match status" value="1"/>
</dbReference>
<protein>
    <recommendedName>
        <fullName evidence="1">Glyoxalase-like domain-containing protein</fullName>
    </recommendedName>
</protein>
<dbReference type="AlphaFoldDB" id="A0A1H6DAH9"/>
<dbReference type="OrthoDB" id="5524593at2"/>
<feature type="domain" description="Glyoxalase-like" evidence="1">
    <location>
        <begin position="7"/>
        <end position="115"/>
    </location>
</feature>
<accession>A0A1H6DAH9</accession>
<dbReference type="Gene3D" id="3.10.180.10">
    <property type="entry name" value="2,3-Dihydroxybiphenyl 1,2-Dioxygenase, domain 1"/>
    <property type="match status" value="1"/>
</dbReference>
<dbReference type="RefSeq" id="WP_103888543.1">
    <property type="nucleotide sequence ID" value="NZ_FNVU01000013.1"/>
</dbReference>
<dbReference type="EMBL" id="FNVU01000013">
    <property type="protein sequence ID" value="SEG81843.1"/>
    <property type="molecule type" value="Genomic_DNA"/>
</dbReference>
<dbReference type="InterPro" id="IPR029068">
    <property type="entry name" value="Glyas_Bleomycin-R_OHBP_Dase"/>
</dbReference>
<dbReference type="Pfam" id="PF18029">
    <property type="entry name" value="Glyoxalase_6"/>
    <property type="match status" value="1"/>
</dbReference>
<reference evidence="2 3" key="1">
    <citation type="submission" date="2016-10" db="EMBL/GenBank/DDBJ databases">
        <authorList>
            <person name="de Groot N.N."/>
        </authorList>
    </citation>
    <scope>NUCLEOTIDE SEQUENCE [LARGE SCALE GENOMIC DNA]</scope>
    <source>
        <strain evidence="2 3">CGMCC 4.2023</strain>
    </source>
</reference>
<name>A0A1H6DAH9_9ACTN</name>
<evidence type="ECO:0000313" key="2">
    <source>
        <dbReference type="EMBL" id="SEG81843.1"/>
    </source>
</evidence>
<gene>
    <name evidence="2" type="ORF">SAMN05216223_11327</name>
</gene>
<organism evidence="2 3">
    <name type="scientific">Actinacidiphila yanglinensis</name>
    <dbReference type="NCBI Taxonomy" id="310779"/>
    <lineage>
        <taxon>Bacteria</taxon>
        <taxon>Bacillati</taxon>
        <taxon>Actinomycetota</taxon>
        <taxon>Actinomycetes</taxon>
        <taxon>Kitasatosporales</taxon>
        <taxon>Streptomycetaceae</taxon>
        <taxon>Actinacidiphila</taxon>
    </lineage>
</organism>
<evidence type="ECO:0000313" key="3">
    <source>
        <dbReference type="Proteomes" id="UP000236754"/>
    </source>
</evidence>
<proteinExistence type="predicted"/>
<dbReference type="SUPFAM" id="SSF54593">
    <property type="entry name" value="Glyoxalase/Bleomycin resistance protein/Dihydroxybiphenyl dioxygenase"/>
    <property type="match status" value="1"/>
</dbReference>
<evidence type="ECO:0000259" key="1">
    <source>
        <dbReference type="Pfam" id="PF18029"/>
    </source>
</evidence>
<dbReference type="InterPro" id="IPR041581">
    <property type="entry name" value="Glyoxalase_6"/>
</dbReference>
<dbReference type="PANTHER" id="PTHR35908:SF1">
    <property type="entry name" value="CONSERVED PROTEIN"/>
    <property type="match status" value="1"/>
</dbReference>
<dbReference type="Proteomes" id="UP000236754">
    <property type="component" value="Unassembled WGS sequence"/>
</dbReference>
<sequence length="125" mass="13699">MSSSIRHVTVDAADPFVLAGFWARALDGTLADDDFAGDPEATVTTAAATLLFVRVEDRKSVKNRVHMDLRPEDRTRDEEVERLLSLGATLQGDHRRPDGTGWATLCDPEGNEFCVERSAAERAKG</sequence>
<keyword evidence="3" id="KW-1185">Reference proteome</keyword>